<dbReference type="RefSeq" id="WP_174243306.1">
    <property type="nucleotide sequence ID" value="NZ_CP120621.2"/>
</dbReference>
<gene>
    <name evidence="1" type="ORF">P5633_03210</name>
</gene>
<dbReference type="Proteomes" id="UP001214898">
    <property type="component" value="Chromosome"/>
</dbReference>
<sequence length="52" mass="6070">MKQSVEVVEIKGKPVEVIVTELNEPNYEKMARAILKMTRNMKVNQEKVLRNI</sequence>
<reference evidence="1" key="1">
    <citation type="submission" date="2025-02" db="EMBL/GenBank/DDBJ databases">
        <title>Complete genome sequences of 52 Bacillus and Priestia strains isolated from West-African fermentations and 26 reference strains from the DSMZ collection.</title>
        <authorList>
            <person name="Wiedenbein E.S."/>
            <person name="Canoy T.S."/>
            <person name="Hui Y."/>
            <person name="Parkouda C."/>
            <person name="Dawende C."/>
            <person name="Ametefe E."/>
            <person name="Jespersen L."/>
            <person name="Nielsen D.S."/>
        </authorList>
    </citation>
    <scope>NUCLEOTIDE SEQUENCE</scope>
    <source>
        <strain evidence="1">PRO56</strain>
    </source>
</reference>
<name>A0AAX3RPG9_BACIU</name>
<protein>
    <submittedName>
        <fullName evidence="1">Uncharacterized protein</fullName>
    </submittedName>
</protein>
<dbReference type="AlphaFoldDB" id="A0AAX3RPG9"/>
<accession>A0AAX3RPG9</accession>
<evidence type="ECO:0000313" key="2">
    <source>
        <dbReference type="Proteomes" id="UP001214898"/>
    </source>
</evidence>
<evidence type="ECO:0000313" key="1">
    <source>
        <dbReference type="EMBL" id="WEY85268.1"/>
    </source>
</evidence>
<dbReference type="EMBL" id="CP120576">
    <property type="protein sequence ID" value="WEY85268.1"/>
    <property type="molecule type" value="Genomic_DNA"/>
</dbReference>
<proteinExistence type="predicted"/>
<organism evidence="1 2">
    <name type="scientific">Bacillus subtilis</name>
    <dbReference type="NCBI Taxonomy" id="1423"/>
    <lineage>
        <taxon>Bacteria</taxon>
        <taxon>Bacillati</taxon>
        <taxon>Bacillota</taxon>
        <taxon>Bacilli</taxon>
        <taxon>Bacillales</taxon>
        <taxon>Bacillaceae</taxon>
        <taxon>Bacillus</taxon>
    </lineage>
</organism>